<dbReference type="GO" id="GO:0006355">
    <property type="term" value="P:regulation of DNA-templated transcription"/>
    <property type="evidence" value="ECO:0007669"/>
    <property type="project" value="InterPro"/>
</dbReference>
<dbReference type="RefSeq" id="WP_184537245.1">
    <property type="nucleotide sequence ID" value="NZ_JACHJW010000001.1"/>
</dbReference>
<dbReference type="InterPro" id="IPR051677">
    <property type="entry name" value="AfsR-DnrI-RedD_regulator"/>
</dbReference>
<feature type="DNA-binding region" description="OmpR/PhoB-type" evidence="5">
    <location>
        <begin position="1"/>
        <end position="100"/>
    </location>
</feature>
<dbReference type="GO" id="GO:0000160">
    <property type="term" value="P:phosphorelay signal transduction system"/>
    <property type="evidence" value="ECO:0007669"/>
    <property type="project" value="InterPro"/>
</dbReference>
<dbReference type="SUPFAM" id="SSF48452">
    <property type="entry name" value="TPR-like"/>
    <property type="match status" value="3"/>
</dbReference>
<name>A0A7W7WS46_9ACTN</name>
<dbReference type="EMBL" id="JACHJW010000001">
    <property type="protein sequence ID" value="MBB4961609.1"/>
    <property type="molecule type" value="Genomic_DNA"/>
</dbReference>
<dbReference type="InterPro" id="IPR016032">
    <property type="entry name" value="Sig_transdc_resp-reg_C-effctor"/>
</dbReference>
<keyword evidence="8" id="KW-1185">Reference proteome</keyword>
<dbReference type="Pfam" id="PF13424">
    <property type="entry name" value="TPR_12"/>
    <property type="match status" value="1"/>
</dbReference>
<feature type="domain" description="OmpR/PhoB-type" evidence="6">
    <location>
        <begin position="1"/>
        <end position="100"/>
    </location>
</feature>
<keyword evidence="2" id="KW-0805">Transcription regulation</keyword>
<dbReference type="SMART" id="SM01043">
    <property type="entry name" value="BTAD"/>
    <property type="match status" value="1"/>
</dbReference>
<dbReference type="Pfam" id="PF03704">
    <property type="entry name" value="BTAD"/>
    <property type="match status" value="1"/>
</dbReference>
<dbReference type="GO" id="GO:0043531">
    <property type="term" value="F:ADP binding"/>
    <property type="evidence" value="ECO:0007669"/>
    <property type="project" value="InterPro"/>
</dbReference>
<evidence type="ECO:0000256" key="3">
    <source>
        <dbReference type="ARBA" id="ARBA00023125"/>
    </source>
</evidence>
<dbReference type="InterPro" id="IPR036388">
    <property type="entry name" value="WH-like_DNA-bd_sf"/>
</dbReference>
<dbReference type="CDD" id="cd15831">
    <property type="entry name" value="BTAD"/>
    <property type="match status" value="1"/>
</dbReference>
<dbReference type="InterPro" id="IPR011990">
    <property type="entry name" value="TPR-like_helical_dom_sf"/>
</dbReference>
<dbReference type="SUPFAM" id="SSF46894">
    <property type="entry name" value="C-terminal effector domain of the bipartite response regulators"/>
    <property type="match status" value="1"/>
</dbReference>
<evidence type="ECO:0000313" key="8">
    <source>
        <dbReference type="Proteomes" id="UP000578819"/>
    </source>
</evidence>
<protein>
    <submittedName>
        <fullName evidence="7">DNA-binding SARP family transcriptional activator/tetratricopeptide (TPR) repeat protein</fullName>
    </submittedName>
</protein>
<evidence type="ECO:0000313" key="7">
    <source>
        <dbReference type="EMBL" id="MBB4961609.1"/>
    </source>
</evidence>
<reference evidence="7 8" key="1">
    <citation type="submission" date="2020-08" db="EMBL/GenBank/DDBJ databases">
        <title>Sequencing the genomes of 1000 actinobacteria strains.</title>
        <authorList>
            <person name="Klenk H.-P."/>
        </authorList>
    </citation>
    <scope>NUCLEOTIDE SEQUENCE [LARGE SCALE GENOMIC DNA]</scope>
    <source>
        <strain evidence="7 8">DSM 45886</strain>
    </source>
</reference>
<comment type="similarity">
    <text evidence="1">Belongs to the AfsR/DnrI/RedD regulatory family.</text>
</comment>
<dbReference type="SMART" id="SM00862">
    <property type="entry name" value="Trans_reg_C"/>
    <property type="match status" value="1"/>
</dbReference>
<dbReference type="AlphaFoldDB" id="A0A7W7WS46"/>
<evidence type="ECO:0000256" key="1">
    <source>
        <dbReference type="ARBA" id="ARBA00005820"/>
    </source>
</evidence>
<dbReference type="SUPFAM" id="SSF52540">
    <property type="entry name" value="P-loop containing nucleoside triphosphate hydrolases"/>
    <property type="match status" value="1"/>
</dbReference>
<dbReference type="InterPro" id="IPR019734">
    <property type="entry name" value="TPR_rpt"/>
</dbReference>
<dbReference type="Pfam" id="PF00486">
    <property type="entry name" value="Trans_reg_C"/>
    <property type="match status" value="1"/>
</dbReference>
<dbReference type="Gene3D" id="1.10.10.10">
    <property type="entry name" value="Winged helix-like DNA-binding domain superfamily/Winged helix DNA-binding domain"/>
    <property type="match status" value="1"/>
</dbReference>
<evidence type="ECO:0000256" key="5">
    <source>
        <dbReference type="PROSITE-ProRule" id="PRU01091"/>
    </source>
</evidence>
<dbReference type="Gene3D" id="3.40.50.300">
    <property type="entry name" value="P-loop containing nucleotide triphosphate hydrolases"/>
    <property type="match status" value="1"/>
</dbReference>
<dbReference type="GO" id="GO:0003677">
    <property type="term" value="F:DNA binding"/>
    <property type="evidence" value="ECO:0007669"/>
    <property type="project" value="UniProtKB-UniRule"/>
</dbReference>
<evidence type="ECO:0000256" key="2">
    <source>
        <dbReference type="ARBA" id="ARBA00023015"/>
    </source>
</evidence>
<keyword evidence="4" id="KW-0804">Transcription</keyword>
<dbReference type="InterPro" id="IPR027417">
    <property type="entry name" value="P-loop_NTPase"/>
</dbReference>
<proteinExistence type="inferred from homology"/>
<dbReference type="PRINTS" id="PR00364">
    <property type="entry name" value="DISEASERSIST"/>
</dbReference>
<dbReference type="PANTHER" id="PTHR35807">
    <property type="entry name" value="TRANSCRIPTIONAL REGULATOR REDD-RELATED"/>
    <property type="match status" value="1"/>
</dbReference>
<dbReference type="Proteomes" id="UP000578819">
    <property type="component" value="Unassembled WGS sequence"/>
</dbReference>
<dbReference type="SMART" id="SM00028">
    <property type="entry name" value="TPR"/>
    <property type="match status" value="4"/>
</dbReference>
<gene>
    <name evidence="7" type="ORF">FHR38_005342</name>
</gene>
<dbReference type="InterPro" id="IPR005158">
    <property type="entry name" value="BTAD"/>
</dbReference>
<dbReference type="Gene3D" id="1.25.40.10">
    <property type="entry name" value="Tetratricopeptide repeat domain"/>
    <property type="match status" value="2"/>
</dbReference>
<evidence type="ECO:0000256" key="4">
    <source>
        <dbReference type="ARBA" id="ARBA00023163"/>
    </source>
</evidence>
<evidence type="ECO:0000259" key="6">
    <source>
        <dbReference type="PROSITE" id="PS51755"/>
    </source>
</evidence>
<dbReference type="InterPro" id="IPR001867">
    <property type="entry name" value="OmpR/PhoB-type_DNA-bd"/>
</dbReference>
<organism evidence="7 8">
    <name type="scientific">Micromonospora polyrhachis</name>
    <dbReference type="NCBI Taxonomy" id="1282883"/>
    <lineage>
        <taxon>Bacteria</taxon>
        <taxon>Bacillati</taxon>
        <taxon>Actinomycetota</taxon>
        <taxon>Actinomycetes</taxon>
        <taxon>Micromonosporales</taxon>
        <taxon>Micromonosporaceae</taxon>
        <taxon>Micromonospora</taxon>
    </lineage>
</organism>
<comment type="caution">
    <text evidence="7">The sequence shown here is derived from an EMBL/GenBank/DDBJ whole genome shotgun (WGS) entry which is preliminary data.</text>
</comment>
<dbReference type="PROSITE" id="PS51755">
    <property type="entry name" value="OMPR_PHOB"/>
    <property type="match status" value="1"/>
</dbReference>
<keyword evidence="3 5" id="KW-0238">DNA-binding</keyword>
<sequence>MTAPVPLEISLLGPVEVRVAGTLVPLAGQQIRTLVAVLALRTGEPVPMWRLIEALWTGEPPARARNQVQVYVSRIRKALLHAGCPDQVLRTRGEAYLLDLDRDRVDALRFTRLTTLAEERVAGGASDSVAGLLREALALWRSDPFADVTSGALRADAAALEDARCAARERWFDLELARGGHRFLVAQLRSAVAERPLHDGFRRRLMLALAGCGRHAEALDTYREGRRILHDELGLDPGTELQQLAQSILRGVVPGSELMPVPPLAAPRDPPAPAAVCSLPPAVAGFVGRALAKNVLRAGLGRSGSPPGMALVTGPGGIGKSTLGIRVAHELRDRYPDGQLFIDLLGSRAEPMAPREALGHLLRGFGVTGAVLPDDITERLMLYRSIAVERRVLIVLDDAAHEQQVRPLLPGAGGSAVLVTSRSRLVGLDDAIRVELGVLDRVESLRLLGNIAGEHRLVVQPAAADRIAALCGDHPLAVRIAAARLAERPHLRPERLADELSDERARLDALRAGDLEVRATLAVGYGGLDPAGRRAVRLLSLADLPHFPAWAAACVLDLPLVEAERLVETIVDTRLLEPVLDEPGGEVRYRFHELVRVFGRERAAIEEPATGRVEALQRCLAGYRTATERADAMLAAGILGVRRQPAELPPVPPVWIDAVRLDPAAWFTRELPALVALVRQAVATGEVRLAGALAAGMATFLETRNLYDHWVDTHTRVLSAARTANLRPIILAMLRNLGELHAIRDETAAAICCFTEALALARETGERAYEVASLAGLGYLHRLTGRYPLSIEAFTTAAAAARRDGNRNGGIFAEQGVGAVWFEQGRLAEAAVRFTDCAHHSRVAGYRAGEAQALRGLGLVHLVRGEPARAAMLFRRARRISAALGDQLVEAYATQLLGDAYARSGRYGRAESLLRSADRVFARFGSRFGRAMVLVSLARARIGRRRLVPARVLLEQAGPIWGRLGMPYWGGQAFDLLAEVCRRTGDAVGADRAVRQAQLLRYGGITADAAD</sequence>
<accession>A0A7W7WS46</accession>
<dbReference type="PANTHER" id="PTHR35807:SF1">
    <property type="entry name" value="TRANSCRIPTIONAL REGULATOR REDD"/>
    <property type="match status" value="1"/>
</dbReference>